<name>A0ABU8N2X5_9PSEU</name>
<feature type="domain" description="DUF1996" evidence="3">
    <location>
        <begin position="176"/>
        <end position="371"/>
    </location>
</feature>
<feature type="signal peptide" evidence="2">
    <location>
        <begin position="1"/>
        <end position="19"/>
    </location>
</feature>
<dbReference type="RefSeq" id="WP_337713181.1">
    <property type="nucleotide sequence ID" value="NZ_JBBEGL010000002.1"/>
</dbReference>
<evidence type="ECO:0000313" key="5">
    <source>
        <dbReference type="Proteomes" id="UP001370100"/>
    </source>
</evidence>
<dbReference type="PANTHER" id="PTHR43662">
    <property type="match status" value="1"/>
</dbReference>
<comment type="caution">
    <text evidence="4">The sequence shown here is derived from an EMBL/GenBank/DDBJ whole genome shotgun (WGS) entry which is preliminary data.</text>
</comment>
<dbReference type="InterPro" id="IPR018535">
    <property type="entry name" value="DUF1996"/>
</dbReference>
<proteinExistence type="predicted"/>
<evidence type="ECO:0000313" key="4">
    <source>
        <dbReference type="EMBL" id="MEJ2886716.1"/>
    </source>
</evidence>
<keyword evidence="2" id="KW-0732">Signal</keyword>
<feature type="region of interest" description="Disordered" evidence="1">
    <location>
        <begin position="17"/>
        <end position="124"/>
    </location>
</feature>
<keyword evidence="5" id="KW-1185">Reference proteome</keyword>
<sequence>MAALLLTGGAVTVAGSAFADSDSDSGSDSGLLSSLVSGDDSDSSGSEDEASSDEDGSGDGQTEGEENGEDTGDGENAQAEDENADEGQGGDENADQGQNGEDGQEDGGDGGAQAQAAEDEDPLKRDQIAPASADEYVDITDVDVNRNRGEGGVFADGSYTINCGTSDHNNPSNFMVAPGNPNGAQHTHDYVGNTTTDENSDEASLEAGGTSCTNGDKSTFFWPVLRDLNGTDSDANADGGGNDGNVGRILTPRSADITFHRTNADQEVAPLPQHLEVIMGNAKAAAQDGKNANAKYTCSGFTDRITDQYPICPSGSRLMRVLDYPNCWDGENLSSEDLRSHIRFPDENGRCADGETNLPALRITLTYDQPAGRAFSIDSFPDNQHDPTTDHSDFMHFSSVARAQEGADCLNGGRQCTQN</sequence>
<dbReference type="EMBL" id="JBBEGL010000002">
    <property type="protein sequence ID" value="MEJ2886716.1"/>
    <property type="molecule type" value="Genomic_DNA"/>
</dbReference>
<protein>
    <submittedName>
        <fullName evidence="4">DUF1996 domain-containing protein</fullName>
    </submittedName>
</protein>
<evidence type="ECO:0000256" key="1">
    <source>
        <dbReference type="SAM" id="MobiDB-lite"/>
    </source>
</evidence>
<organism evidence="4 5">
    <name type="scientific">Actinomycetospora aeridis</name>
    <dbReference type="NCBI Taxonomy" id="3129231"/>
    <lineage>
        <taxon>Bacteria</taxon>
        <taxon>Bacillati</taxon>
        <taxon>Actinomycetota</taxon>
        <taxon>Actinomycetes</taxon>
        <taxon>Pseudonocardiales</taxon>
        <taxon>Pseudonocardiaceae</taxon>
        <taxon>Actinomycetospora</taxon>
    </lineage>
</organism>
<evidence type="ECO:0000259" key="3">
    <source>
        <dbReference type="Pfam" id="PF09362"/>
    </source>
</evidence>
<accession>A0ABU8N2X5</accession>
<evidence type="ECO:0000256" key="2">
    <source>
        <dbReference type="SAM" id="SignalP"/>
    </source>
</evidence>
<feature type="compositionally biased region" description="Low complexity" evidence="1">
    <location>
        <begin position="17"/>
        <end position="38"/>
    </location>
</feature>
<reference evidence="4 5" key="1">
    <citation type="submission" date="2024-03" db="EMBL/GenBank/DDBJ databases">
        <title>Actinomycetospora sp. OC33-EN06, a novel actinomycete isolated from wild orchid (Aerides multiflora).</title>
        <authorList>
            <person name="Suriyachadkun C."/>
        </authorList>
    </citation>
    <scope>NUCLEOTIDE SEQUENCE [LARGE SCALE GENOMIC DNA]</scope>
    <source>
        <strain evidence="4 5">OC33-EN06</strain>
    </source>
</reference>
<dbReference type="PANTHER" id="PTHR43662:SF3">
    <property type="entry name" value="DOMAIN PROTEIN, PUTATIVE (AFU_ORTHOLOGUE AFUA_6G11970)-RELATED"/>
    <property type="match status" value="1"/>
</dbReference>
<dbReference type="Proteomes" id="UP001370100">
    <property type="component" value="Unassembled WGS sequence"/>
</dbReference>
<gene>
    <name evidence="4" type="ORF">WCD41_09670</name>
</gene>
<dbReference type="Pfam" id="PF09362">
    <property type="entry name" value="DUF1996"/>
    <property type="match status" value="1"/>
</dbReference>
<feature type="chain" id="PRO_5046237855" evidence="2">
    <location>
        <begin position="20"/>
        <end position="419"/>
    </location>
</feature>
<feature type="compositionally biased region" description="Acidic residues" evidence="1">
    <location>
        <begin position="39"/>
        <end position="94"/>
    </location>
</feature>